<dbReference type="EMBL" id="FNZM01000012">
    <property type="protein sequence ID" value="SEJ97955.1"/>
    <property type="molecule type" value="Genomic_DNA"/>
</dbReference>
<feature type="region of interest" description="Disordered" evidence="1">
    <location>
        <begin position="66"/>
        <end position="101"/>
    </location>
</feature>
<evidence type="ECO:0000313" key="5">
    <source>
        <dbReference type="Proteomes" id="UP000183529"/>
    </source>
</evidence>
<dbReference type="Pfam" id="PF13663">
    <property type="entry name" value="DUF4148"/>
    <property type="match status" value="1"/>
</dbReference>
<organism evidence="4 5">
    <name type="scientific">Paraburkholderia tropica</name>
    <dbReference type="NCBI Taxonomy" id="92647"/>
    <lineage>
        <taxon>Bacteria</taxon>
        <taxon>Pseudomonadati</taxon>
        <taxon>Pseudomonadota</taxon>
        <taxon>Betaproteobacteria</taxon>
        <taxon>Burkholderiales</taxon>
        <taxon>Burkholderiaceae</taxon>
        <taxon>Paraburkholderia</taxon>
    </lineage>
</organism>
<comment type="caution">
    <text evidence="4">The sequence shown here is derived from an EMBL/GenBank/DDBJ whole genome shotgun (WGS) entry which is preliminary data.</text>
</comment>
<dbReference type="InterPro" id="IPR025421">
    <property type="entry name" value="DUF4148"/>
</dbReference>
<accession>A0A1A5X5P4</accession>
<protein>
    <submittedName>
        <fullName evidence="3">Uncharacterized protein DUF4148</fullName>
    </submittedName>
</protein>
<feature type="signal peptide" evidence="2">
    <location>
        <begin position="1"/>
        <end position="25"/>
    </location>
</feature>
<feature type="compositionally biased region" description="Low complexity" evidence="1">
    <location>
        <begin position="66"/>
        <end position="77"/>
    </location>
</feature>
<keyword evidence="6" id="KW-1185">Reference proteome</keyword>
<dbReference type="RefSeq" id="WP_065063538.1">
    <property type="nucleotide sequence ID" value="NZ_CADFGN010000004.1"/>
</dbReference>
<gene>
    <name evidence="3" type="ORF">C7400_10320</name>
    <name evidence="4" type="ORF">SAMN05216550_11220</name>
</gene>
<name>A0A1A5X5P4_9BURK</name>
<evidence type="ECO:0000313" key="6">
    <source>
        <dbReference type="Proteomes" id="UP000247515"/>
    </source>
</evidence>
<proteinExistence type="predicted"/>
<dbReference type="GeneID" id="61308135"/>
<dbReference type="Proteomes" id="UP000183529">
    <property type="component" value="Unassembled WGS sequence"/>
</dbReference>
<evidence type="ECO:0000313" key="4">
    <source>
        <dbReference type="EMBL" id="SEJ97955.1"/>
    </source>
</evidence>
<evidence type="ECO:0000313" key="3">
    <source>
        <dbReference type="EMBL" id="PXX19029.1"/>
    </source>
</evidence>
<reference evidence="3 6" key="2">
    <citation type="submission" date="2018-05" db="EMBL/GenBank/DDBJ databases">
        <title>Genomic Encyclopedia of Type Strains, Phase IV (KMG-V): Genome sequencing to study the core and pangenomes of soil and plant-associated prokaryotes.</title>
        <authorList>
            <person name="Whitman W."/>
        </authorList>
    </citation>
    <scope>NUCLEOTIDE SEQUENCE [LARGE SCALE GENOMIC DNA]</scope>
    <source>
        <strain evidence="3 6">SIr-6563</strain>
    </source>
</reference>
<reference evidence="4 5" key="1">
    <citation type="submission" date="2016-10" db="EMBL/GenBank/DDBJ databases">
        <authorList>
            <person name="Varghese N."/>
            <person name="Submissions S."/>
        </authorList>
    </citation>
    <scope>NUCLEOTIDE SEQUENCE [LARGE SCALE GENOMIC DNA]</scope>
    <source>
        <strain evidence="4 5">LMG 22274</strain>
    </source>
</reference>
<dbReference type="AlphaFoldDB" id="A0A1A5X5P4"/>
<dbReference type="EMBL" id="QJJV01000003">
    <property type="protein sequence ID" value="PXX19029.1"/>
    <property type="molecule type" value="Genomic_DNA"/>
</dbReference>
<dbReference type="Proteomes" id="UP000247515">
    <property type="component" value="Unassembled WGS sequence"/>
</dbReference>
<feature type="chain" id="PRO_5015053530" evidence="2">
    <location>
        <begin position="26"/>
        <end position="117"/>
    </location>
</feature>
<evidence type="ECO:0000256" key="1">
    <source>
        <dbReference type="SAM" id="MobiDB-lite"/>
    </source>
</evidence>
<sequence length="117" mass="12213">MSIRHAMFATFIALASVGAVTQASAQGLTRAEVRQQLIEAENNGSRFVTDASYPDVSPVFAQQVAAQQHQQPPRVAQTAADPVAQSGMGMPMPGTSESGAPQMCVGPASFCNIYQGS</sequence>
<keyword evidence="2" id="KW-0732">Signal</keyword>
<dbReference type="OrthoDB" id="9035534at2"/>
<evidence type="ECO:0000256" key="2">
    <source>
        <dbReference type="SAM" id="SignalP"/>
    </source>
</evidence>